<evidence type="ECO:0000313" key="1">
    <source>
        <dbReference type="EMBL" id="KAK3756926.1"/>
    </source>
</evidence>
<proteinExistence type="predicted"/>
<comment type="caution">
    <text evidence="1">The sequence shown here is derived from an EMBL/GenBank/DDBJ whole genome shotgun (WGS) entry which is preliminary data.</text>
</comment>
<protein>
    <submittedName>
        <fullName evidence="1">Uncharacterized protein</fullName>
    </submittedName>
</protein>
<gene>
    <name evidence="1" type="ORF">RRG08_007703</name>
</gene>
<dbReference type="EMBL" id="JAWDGP010005441">
    <property type="protein sequence ID" value="KAK3756926.1"/>
    <property type="molecule type" value="Genomic_DNA"/>
</dbReference>
<keyword evidence="2" id="KW-1185">Reference proteome</keyword>
<dbReference type="Proteomes" id="UP001283361">
    <property type="component" value="Unassembled WGS sequence"/>
</dbReference>
<accession>A0AAE0YUV9</accession>
<dbReference type="AlphaFoldDB" id="A0AAE0YUV9"/>
<sequence length="98" mass="10912">MIFICNRYNFLLNLNLHDKASDWQCLAVLTQTNSWIHAFTVSIHDDSIPTVLTQASFDDDSIPTVLTQASFHDDSIPTVLTQASFHDDSIPTDSGIDS</sequence>
<evidence type="ECO:0000313" key="2">
    <source>
        <dbReference type="Proteomes" id="UP001283361"/>
    </source>
</evidence>
<organism evidence="1 2">
    <name type="scientific">Elysia crispata</name>
    <name type="common">lettuce slug</name>
    <dbReference type="NCBI Taxonomy" id="231223"/>
    <lineage>
        <taxon>Eukaryota</taxon>
        <taxon>Metazoa</taxon>
        <taxon>Spiralia</taxon>
        <taxon>Lophotrochozoa</taxon>
        <taxon>Mollusca</taxon>
        <taxon>Gastropoda</taxon>
        <taxon>Heterobranchia</taxon>
        <taxon>Euthyneura</taxon>
        <taxon>Panpulmonata</taxon>
        <taxon>Sacoglossa</taxon>
        <taxon>Placobranchoidea</taxon>
        <taxon>Plakobranchidae</taxon>
        <taxon>Elysia</taxon>
    </lineage>
</organism>
<reference evidence="1" key="1">
    <citation type="journal article" date="2023" name="G3 (Bethesda)">
        <title>A reference genome for the long-term kleptoplast-retaining sea slug Elysia crispata morphotype clarki.</title>
        <authorList>
            <person name="Eastman K.E."/>
            <person name="Pendleton A.L."/>
            <person name="Shaikh M.A."/>
            <person name="Suttiyut T."/>
            <person name="Ogas R."/>
            <person name="Tomko P."/>
            <person name="Gavelis G."/>
            <person name="Widhalm J.R."/>
            <person name="Wisecaver J.H."/>
        </authorList>
    </citation>
    <scope>NUCLEOTIDE SEQUENCE</scope>
    <source>
        <strain evidence="1">ECLA1</strain>
    </source>
</reference>
<name>A0AAE0YUV9_9GAST</name>